<dbReference type="PANTHER" id="PTHR35499">
    <property type="entry name" value="OS05G0128300 PROTEIN"/>
    <property type="match status" value="1"/>
</dbReference>
<name>A0A6P8CNW2_PUNGR</name>
<gene>
    <name evidence="4" type="primary">LOC116199093</name>
</gene>
<keyword evidence="3" id="KW-1185">Reference proteome</keyword>
<feature type="compositionally biased region" description="Basic and acidic residues" evidence="1">
    <location>
        <begin position="231"/>
        <end position="244"/>
    </location>
</feature>
<feature type="compositionally biased region" description="Basic residues" evidence="1">
    <location>
        <begin position="219"/>
        <end position="230"/>
    </location>
</feature>
<reference evidence="4" key="2">
    <citation type="submission" date="2025-08" db="UniProtKB">
        <authorList>
            <consortium name="RefSeq"/>
        </authorList>
    </citation>
    <scope>IDENTIFICATION</scope>
    <source>
        <tissue evidence="4">Leaf</tissue>
    </source>
</reference>
<dbReference type="Pfam" id="PF14383">
    <property type="entry name" value="VARLMGL"/>
    <property type="match status" value="1"/>
</dbReference>
<dbReference type="AlphaFoldDB" id="A0A6P8CNW2"/>
<dbReference type="GeneID" id="116199093"/>
<organism evidence="3 4">
    <name type="scientific">Punica granatum</name>
    <name type="common">Pomegranate</name>
    <dbReference type="NCBI Taxonomy" id="22663"/>
    <lineage>
        <taxon>Eukaryota</taxon>
        <taxon>Viridiplantae</taxon>
        <taxon>Streptophyta</taxon>
        <taxon>Embryophyta</taxon>
        <taxon>Tracheophyta</taxon>
        <taxon>Spermatophyta</taxon>
        <taxon>Magnoliopsida</taxon>
        <taxon>eudicotyledons</taxon>
        <taxon>Gunneridae</taxon>
        <taxon>Pentapetalae</taxon>
        <taxon>rosids</taxon>
        <taxon>malvids</taxon>
        <taxon>Myrtales</taxon>
        <taxon>Lythraceae</taxon>
        <taxon>Punica</taxon>
    </lineage>
</organism>
<evidence type="ECO:0000313" key="4">
    <source>
        <dbReference type="RefSeq" id="XP_031385250.1"/>
    </source>
</evidence>
<protein>
    <submittedName>
        <fullName evidence="4">Uncharacterized protein LOC116199093</fullName>
    </submittedName>
</protein>
<dbReference type="OrthoDB" id="1924799at2759"/>
<evidence type="ECO:0000313" key="3">
    <source>
        <dbReference type="Proteomes" id="UP000515151"/>
    </source>
</evidence>
<feature type="compositionally biased region" description="Basic and acidic residues" evidence="1">
    <location>
        <begin position="326"/>
        <end position="347"/>
    </location>
</feature>
<evidence type="ECO:0000256" key="1">
    <source>
        <dbReference type="SAM" id="MobiDB-lite"/>
    </source>
</evidence>
<feature type="region of interest" description="Disordered" evidence="1">
    <location>
        <begin position="218"/>
        <end position="283"/>
    </location>
</feature>
<dbReference type="PANTHER" id="PTHR35499:SF1">
    <property type="entry name" value="DUF3741 DOMAIN-CONTAINING PROTEIN"/>
    <property type="match status" value="1"/>
</dbReference>
<accession>A0A6P8CNW2</accession>
<dbReference type="RefSeq" id="XP_031385250.1">
    <property type="nucleotide sequence ID" value="XM_031529390.1"/>
</dbReference>
<reference evidence="3" key="1">
    <citation type="journal article" date="2020" name="Plant Biotechnol. J.">
        <title>The pomegranate (Punica granatum L.) draft genome dissects genetic divergence between soft- and hard-seeded cultivars.</title>
        <authorList>
            <person name="Luo X."/>
            <person name="Li H."/>
            <person name="Wu Z."/>
            <person name="Yao W."/>
            <person name="Zhao P."/>
            <person name="Cao D."/>
            <person name="Yu H."/>
            <person name="Li K."/>
            <person name="Poudel K."/>
            <person name="Zhao D."/>
            <person name="Zhang F."/>
            <person name="Xia X."/>
            <person name="Chen L."/>
            <person name="Wang Q."/>
            <person name="Jing D."/>
            <person name="Cao S."/>
        </authorList>
    </citation>
    <scope>NUCLEOTIDE SEQUENCE [LARGE SCALE GENOMIC DNA]</scope>
    <source>
        <strain evidence="3">cv. Tunisia</strain>
    </source>
</reference>
<feature type="domain" description="DUF3741" evidence="2">
    <location>
        <begin position="130"/>
        <end position="145"/>
    </location>
</feature>
<proteinExistence type="predicted"/>
<dbReference type="Proteomes" id="UP000515151">
    <property type="component" value="Chromosome 3"/>
</dbReference>
<feature type="region of interest" description="Disordered" evidence="1">
    <location>
        <begin position="317"/>
        <end position="360"/>
    </location>
</feature>
<evidence type="ECO:0000259" key="2">
    <source>
        <dbReference type="Pfam" id="PF14383"/>
    </source>
</evidence>
<sequence>MIMKFKYFFFSYELCFSLFTVSSFFRVKVETNKPHLNSLSLVHHFLFFRSIMKLLTSPSFSPSATSISFQSNVGNTKPATIRCLARFLRRMLCTRSLPTHPFDHVMEKPDNSADVGTDCPPPDCVDKDPSPGIVARLMGLESLPEMNPVKAPALLSRSRSMSSVDYCWVEECDREGNQHRRVKTSQSFRETQAYLELEDGEFFVLSFEGGSESKELWSKQRRFKKGKTDRRKTDEKSPAERDNAGNRCCSRPGNATDLSEEADRVNIVGTTKPRRKHKGCGRSDLRIKKMEAEECSSEDASPVSVLDFGEWITDPEEATTASGLENAERSAPRDDGDLMNHPERPANEESSPGLGSWKKDFHPEMWSEVSKTAEEQLMESNWVNRRTQEQRQDTEAVVVDLGLQVLDQLLDELLDQLVAMV</sequence>
<dbReference type="InterPro" id="IPR032795">
    <property type="entry name" value="DUF3741-assoc"/>
</dbReference>